<reference evidence="3" key="1">
    <citation type="journal article" date="2019" name="Int. J. Syst. Evol. Microbiol.">
        <title>The Global Catalogue of Microorganisms (GCM) 10K type strain sequencing project: providing services to taxonomists for standard genome sequencing and annotation.</title>
        <authorList>
            <consortium name="The Broad Institute Genomics Platform"/>
            <consortium name="The Broad Institute Genome Sequencing Center for Infectious Disease"/>
            <person name="Wu L."/>
            <person name="Ma J."/>
        </authorList>
    </citation>
    <scope>NUCLEOTIDE SEQUENCE [LARGE SCALE GENOMIC DNA]</scope>
    <source>
        <strain evidence="3">NBRC 110608</strain>
    </source>
</reference>
<dbReference type="EMBL" id="AP027735">
    <property type="protein sequence ID" value="BDZ57202.1"/>
    <property type="molecule type" value="Genomic_DNA"/>
</dbReference>
<evidence type="ECO:0000256" key="1">
    <source>
        <dbReference type="SAM" id="MobiDB-lite"/>
    </source>
</evidence>
<name>A0ABN6YI98_9MICO</name>
<feature type="region of interest" description="Disordered" evidence="1">
    <location>
        <begin position="98"/>
        <end position="120"/>
    </location>
</feature>
<keyword evidence="3" id="KW-1185">Reference proteome</keyword>
<dbReference type="Proteomes" id="UP001321421">
    <property type="component" value="Chromosome"/>
</dbReference>
<accession>A0ABN6YI98</accession>
<organism evidence="2 3">
    <name type="scientific">Barrientosiimonas endolithica</name>
    <dbReference type="NCBI Taxonomy" id="1535208"/>
    <lineage>
        <taxon>Bacteria</taxon>
        <taxon>Bacillati</taxon>
        <taxon>Actinomycetota</taxon>
        <taxon>Actinomycetes</taxon>
        <taxon>Micrococcales</taxon>
        <taxon>Dermacoccaceae</taxon>
        <taxon>Barrientosiimonas</taxon>
    </lineage>
</organism>
<evidence type="ECO:0000313" key="2">
    <source>
        <dbReference type="EMBL" id="BDZ57202.1"/>
    </source>
</evidence>
<proteinExistence type="predicted"/>
<sequence length="126" mass="13112">MGRWAFWIGSISTPDEAPSRRLAWPRIACTTPSASRWASRGVEPVTLTEMVGVSRTCSALTRAASWSGSRSSPSARTVSRAVSTLVASGTQERALAMATADGGPSDERPPPAEPSCGTTYATAVAV</sequence>
<gene>
    <name evidence="2" type="ORF">GCM10025872_08590</name>
</gene>
<evidence type="ECO:0000313" key="3">
    <source>
        <dbReference type="Proteomes" id="UP001321421"/>
    </source>
</evidence>
<protein>
    <submittedName>
        <fullName evidence="2">Uncharacterized protein</fullName>
    </submittedName>
</protein>